<dbReference type="InterPro" id="IPR047951">
    <property type="entry name" value="Transpos_ISL3"/>
</dbReference>
<reference evidence="5" key="1">
    <citation type="journal article" date="2019" name="Int. J. Syst. Evol. Microbiol.">
        <title>The Global Catalogue of Microorganisms (GCM) 10K type strain sequencing project: providing services to taxonomists for standard genome sequencing and annotation.</title>
        <authorList>
            <consortium name="The Broad Institute Genomics Platform"/>
            <consortium name="The Broad Institute Genome Sequencing Center for Infectious Disease"/>
            <person name="Wu L."/>
            <person name="Ma J."/>
        </authorList>
    </citation>
    <scope>NUCLEOTIDE SEQUENCE [LARGE SCALE GENOMIC DNA]</scope>
    <source>
        <strain evidence="5">CCM 8931</strain>
    </source>
</reference>
<dbReference type="Pfam" id="PF14690">
    <property type="entry name" value="Zn_ribbon_ISL3"/>
    <property type="match status" value="1"/>
</dbReference>
<evidence type="ECO:0000259" key="2">
    <source>
        <dbReference type="Pfam" id="PF13542"/>
    </source>
</evidence>
<dbReference type="PANTHER" id="PTHR33498">
    <property type="entry name" value="TRANSPOSASE FOR INSERTION SEQUENCE ELEMENT IS1557"/>
    <property type="match status" value="1"/>
</dbReference>
<evidence type="ECO:0000259" key="3">
    <source>
        <dbReference type="Pfam" id="PF14690"/>
    </source>
</evidence>
<evidence type="ECO:0000313" key="4">
    <source>
        <dbReference type="EMBL" id="MFD1419663.1"/>
    </source>
</evidence>
<protein>
    <submittedName>
        <fullName evidence="4">ISL3 family transposase</fullName>
    </submittedName>
</protein>
<proteinExistence type="predicted"/>
<dbReference type="InterPro" id="IPR002560">
    <property type="entry name" value="Transposase_DDE"/>
</dbReference>
<dbReference type="RefSeq" id="WP_379892355.1">
    <property type="nucleotide sequence ID" value="NZ_JBHTOJ010000006.1"/>
</dbReference>
<comment type="caution">
    <text evidence="4">The sequence shown here is derived from an EMBL/GenBank/DDBJ whole genome shotgun (WGS) entry which is preliminary data.</text>
</comment>
<dbReference type="EMBL" id="JBHTOJ010000006">
    <property type="protein sequence ID" value="MFD1419663.1"/>
    <property type="molecule type" value="Genomic_DNA"/>
</dbReference>
<evidence type="ECO:0000259" key="1">
    <source>
        <dbReference type="Pfam" id="PF01610"/>
    </source>
</evidence>
<keyword evidence="5" id="KW-1185">Reference proteome</keyword>
<name>A0ABW4BYB0_9LACO</name>
<feature type="domain" description="Transposase IS204/IS1001/IS1096/IS1165 zinc-finger" evidence="3">
    <location>
        <begin position="43"/>
        <end position="86"/>
    </location>
</feature>
<feature type="domain" description="Transposase IS204/IS1001/IS1096/IS1165 DDE" evidence="1">
    <location>
        <begin position="157"/>
        <end position="404"/>
    </location>
</feature>
<organism evidence="4 5">
    <name type="scientific">Lactiplantibacillus songbeiensis</name>
    <dbReference type="NCBI Taxonomy" id="2559920"/>
    <lineage>
        <taxon>Bacteria</taxon>
        <taxon>Bacillati</taxon>
        <taxon>Bacillota</taxon>
        <taxon>Bacilli</taxon>
        <taxon>Lactobacillales</taxon>
        <taxon>Lactobacillaceae</taxon>
        <taxon>Lactiplantibacillus</taxon>
    </lineage>
</organism>
<dbReference type="PANTHER" id="PTHR33498:SF1">
    <property type="entry name" value="TRANSPOSASE FOR INSERTION SEQUENCE ELEMENT IS1557"/>
    <property type="match status" value="1"/>
</dbReference>
<accession>A0ABW4BYB0</accession>
<dbReference type="InterPro" id="IPR029261">
    <property type="entry name" value="Transposase_Znf"/>
</dbReference>
<dbReference type="Proteomes" id="UP001597188">
    <property type="component" value="Unassembled WGS sequence"/>
</dbReference>
<dbReference type="Pfam" id="PF01610">
    <property type="entry name" value="DDE_Tnp_ISL3"/>
    <property type="match status" value="1"/>
</dbReference>
<dbReference type="NCBIfam" id="NF033550">
    <property type="entry name" value="transpos_ISL3"/>
    <property type="match status" value="1"/>
</dbReference>
<gene>
    <name evidence="4" type="ORF">ACFQ5L_01670</name>
</gene>
<dbReference type="Pfam" id="PF13542">
    <property type="entry name" value="HTH_Tnp_ISL3"/>
    <property type="match status" value="1"/>
</dbReference>
<sequence length="420" mass="48898">MSQNNSIENLLQIQDPNIICTKVDNSNPDKQVVYAKLTNSLSTCPLCGQSPVVRFGTNLVNVRIPPIKERPVILKLAKQRYQCKSCQRTFSAQTSLVKPHCQISEDTNRMIILSLTKDRNISDIANELNVSPVAVNRVIEKLATQTKTALTTLPTVLCFDEFRSTGHQMSFIAVDGQSHRLVSVLPDRLNRSIKKHFKGNYSEQERHKVKTVVMDFNAQYQSVIHELFPNAKIVADNFHLVQMGLQAINQTRIQLMHHFSKDTKEYRILKHHWRLFLKFYDDLEKRKPQWFPHLKDWKTQEQLVVAGLNIDSTFQHTYFIAHGLTEALRNRDYRHFIQVLNNPGTVSPQLETTIKTYRKYLTLIKNMMACQYSNGPVEGVNRKIKQIKRTAYGYRNWSHFHTRIRIEFTIKITKKKPIRK</sequence>
<feature type="domain" description="Transposase IS204/IS1001/IS1096/IS1165 helix-turn-helix" evidence="2">
    <location>
        <begin position="93"/>
        <end position="141"/>
    </location>
</feature>
<evidence type="ECO:0000313" key="5">
    <source>
        <dbReference type="Proteomes" id="UP001597188"/>
    </source>
</evidence>
<dbReference type="InterPro" id="IPR032877">
    <property type="entry name" value="Transposase_HTH"/>
</dbReference>